<dbReference type="PROSITE" id="PS51186">
    <property type="entry name" value="GNAT"/>
    <property type="match status" value="1"/>
</dbReference>
<dbReference type="InterPro" id="IPR000182">
    <property type="entry name" value="GNAT_dom"/>
</dbReference>
<dbReference type="Proteomes" id="UP000704762">
    <property type="component" value="Unassembled WGS sequence"/>
</dbReference>
<reference evidence="2 3" key="1">
    <citation type="submission" date="2021-01" db="EMBL/GenBank/DDBJ databases">
        <title>Sequencing the genomes of 1000 actinobacteria strains.</title>
        <authorList>
            <person name="Klenk H.-P."/>
        </authorList>
    </citation>
    <scope>NUCLEOTIDE SEQUENCE [LARGE SCALE GENOMIC DNA]</scope>
    <source>
        <strain evidence="2 3">DSM 18662</strain>
    </source>
</reference>
<gene>
    <name evidence="2" type="ORF">JOE57_000866</name>
</gene>
<keyword evidence="3" id="KW-1185">Reference proteome</keyword>
<feature type="domain" description="N-acetyltransferase" evidence="1">
    <location>
        <begin position="192"/>
        <end position="323"/>
    </location>
</feature>
<dbReference type="InterPro" id="IPR056934">
    <property type="entry name" value="SH3_Rv0428c"/>
</dbReference>
<dbReference type="Gene3D" id="3.40.630.30">
    <property type="match status" value="1"/>
</dbReference>
<organism evidence="2 3">
    <name type="scientific">Microlunatus panaciterrae</name>
    <dbReference type="NCBI Taxonomy" id="400768"/>
    <lineage>
        <taxon>Bacteria</taxon>
        <taxon>Bacillati</taxon>
        <taxon>Actinomycetota</taxon>
        <taxon>Actinomycetes</taxon>
        <taxon>Propionibacteriales</taxon>
        <taxon>Propionibacteriaceae</taxon>
        <taxon>Microlunatus</taxon>
    </lineage>
</organism>
<dbReference type="InterPro" id="IPR056935">
    <property type="entry name" value="Rv0428c-like_C"/>
</dbReference>
<accession>A0ABS2RG13</accession>
<dbReference type="EMBL" id="JAFBCF010000001">
    <property type="protein sequence ID" value="MBM7797945.1"/>
    <property type="molecule type" value="Genomic_DNA"/>
</dbReference>
<comment type="caution">
    <text evidence="2">The sequence shown here is derived from an EMBL/GenBank/DDBJ whole genome shotgun (WGS) entry which is preliminary data.</text>
</comment>
<evidence type="ECO:0000313" key="3">
    <source>
        <dbReference type="Proteomes" id="UP000704762"/>
    </source>
</evidence>
<name>A0ABS2RG13_9ACTN</name>
<dbReference type="SUPFAM" id="SSF55729">
    <property type="entry name" value="Acyl-CoA N-acyltransferases (Nat)"/>
    <property type="match status" value="1"/>
</dbReference>
<dbReference type="Pfam" id="PF24551">
    <property type="entry name" value="SH3_Rv0428c"/>
    <property type="match status" value="1"/>
</dbReference>
<dbReference type="Pfam" id="PF24553">
    <property type="entry name" value="Rv0428c_C"/>
    <property type="match status" value="1"/>
</dbReference>
<evidence type="ECO:0000259" key="1">
    <source>
        <dbReference type="PROSITE" id="PS51186"/>
    </source>
</evidence>
<proteinExistence type="predicted"/>
<dbReference type="RefSeq" id="WP_204916568.1">
    <property type="nucleotide sequence ID" value="NZ_BAAAQP010000011.1"/>
</dbReference>
<protein>
    <submittedName>
        <fullName evidence="2">GNAT superfamily N-acetyltransferase</fullName>
    </submittedName>
</protein>
<dbReference type="InterPro" id="IPR016181">
    <property type="entry name" value="Acyl_CoA_acyltransferase"/>
</dbReference>
<sequence length="330" mass="35465">MDIPVAPLPPVSLGDRLVVRYRLPDGSATDVIGWVTALDADSVTLTGPAGEQRTVSRPTIIAARPLAAVSRGRDPLRESPVVLQRLAVSGWVAEQQPLGEWILRSGGGYTARANSCLAAGDPRQPLPEAAQAVVSYAEAHHIDPLVQVIAGSAEQHALRALGWQDTHADTLMLVQRLVDLVGANPTPQPEVELSGTVTDPWLDAWLGVRPSTASKEVVRRILTGEGPQAYASITRHGRIVALGKAHVRAGWAGLAALWTAPEQRRQGLMTKIISTLGRWSAREGARSVYLQVQQDNTTALAAYRRRGFSQHHAYGYLAAPTVSRSGPSRR</sequence>
<dbReference type="CDD" id="cd04301">
    <property type="entry name" value="NAT_SF"/>
    <property type="match status" value="1"/>
</dbReference>
<evidence type="ECO:0000313" key="2">
    <source>
        <dbReference type="EMBL" id="MBM7797945.1"/>
    </source>
</evidence>